<dbReference type="Proteomes" id="UP000294927">
    <property type="component" value="Unassembled WGS sequence"/>
</dbReference>
<gene>
    <name evidence="3" type="ORF">CLV71_103239</name>
</gene>
<feature type="compositionally biased region" description="Acidic residues" evidence="1">
    <location>
        <begin position="224"/>
        <end position="239"/>
    </location>
</feature>
<name>A0A4R7VZA2_9PSEU</name>
<dbReference type="AlphaFoldDB" id="A0A4R7VZA2"/>
<feature type="compositionally biased region" description="Basic residues" evidence="1">
    <location>
        <begin position="15"/>
        <end position="24"/>
    </location>
</feature>
<reference evidence="3 4" key="1">
    <citation type="submission" date="2019-03" db="EMBL/GenBank/DDBJ databases">
        <title>Genomic Encyclopedia of Archaeal and Bacterial Type Strains, Phase II (KMG-II): from individual species to whole genera.</title>
        <authorList>
            <person name="Goeker M."/>
        </authorList>
    </citation>
    <scope>NUCLEOTIDE SEQUENCE [LARGE SCALE GENOMIC DNA]</scope>
    <source>
        <strain evidence="3 4">DSM 45499</strain>
    </source>
</reference>
<evidence type="ECO:0000313" key="4">
    <source>
        <dbReference type="Proteomes" id="UP000294927"/>
    </source>
</evidence>
<evidence type="ECO:0000259" key="2">
    <source>
        <dbReference type="Pfam" id="PF25547"/>
    </source>
</evidence>
<dbReference type="Pfam" id="PF25547">
    <property type="entry name" value="WXG100_2"/>
    <property type="match status" value="1"/>
</dbReference>
<keyword evidence="4" id="KW-1185">Reference proteome</keyword>
<dbReference type="Gene3D" id="1.20.1260.20">
    <property type="entry name" value="PPE superfamily"/>
    <property type="match status" value="1"/>
</dbReference>
<feature type="compositionally biased region" description="Basic and acidic residues" evidence="1">
    <location>
        <begin position="407"/>
        <end position="416"/>
    </location>
</feature>
<feature type="domain" description="Outer membrane channel protein CpnT-like N-terminal" evidence="2">
    <location>
        <begin position="42"/>
        <end position="133"/>
    </location>
</feature>
<evidence type="ECO:0000313" key="3">
    <source>
        <dbReference type="EMBL" id="TDV54998.1"/>
    </source>
</evidence>
<evidence type="ECO:0000256" key="1">
    <source>
        <dbReference type="SAM" id="MobiDB-lite"/>
    </source>
</evidence>
<dbReference type="OrthoDB" id="3638715at2"/>
<feature type="region of interest" description="Disordered" evidence="1">
    <location>
        <begin position="1"/>
        <end position="24"/>
    </location>
</feature>
<dbReference type="RefSeq" id="WP_133902116.1">
    <property type="nucleotide sequence ID" value="NZ_SOCP01000003.1"/>
</dbReference>
<dbReference type="InterPro" id="IPR057746">
    <property type="entry name" value="CpnT-like_N"/>
</dbReference>
<organism evidence="3 4">
    <name type="scientific">Actinophytocola oryzae</name>
    <dbReference type="NCBI Taxonomy" id="502181"/>
    <lineage>
        <taxon>Bacteria</taxon>
        <taxon>Bacillati</taxon>
        <taxon>Actinomycetota</taxon>
        <taxon>Actinomycetes</taxon>
        <taxon>Pseudonocardiales</taxon>
        <taxon>Pseudonocardiaceae</taxon>
    </lineage>
</organism>
<sequence>MRQQHDRHGQQGHGQHGRGGRHHRRTNFAKHNHEHLYQMLYDGDESTARAAADSWDGVGARMHEQAGNLESKLGTFREQWTGGAAEQYQLMITDLGRGLRRIGDAMFTMRDVATNAADALVKAKSQMPPPVAVPDVSSATMYLATTPVEVDPMASVQEVAALRARQADAVAEFDGYQQAVGAANSAYGRAVQVMTNLATDYVTEDDVIPIAPTSASRTGLGPGEEQDDSELVLPDDETDPSQNGNGTPVFGVMFTAGVAAAAAATAGRLGRILPKVPDWAKKDDKAKEDKKKGGTDKLTGGGLSGGKLGGIGGGLGGGAGGNLPTPIAHTGMVGGQVAGAAGALRAAAGAAGAGAAMMPMMPFMPMAPMGMEGANARRIPPWLTETEDVWGESSVITPPVLGEEQPEERRRPDFLY</sequence>
<accession>A0A4R7VZA2</accession>
<proteinExistence type="predicted"/>
<protein>
    <submittedName>
        <fullName evidence="3">PPE family protein</fullName>
    </submittedName>
</protein>
<comment type="caution">
    <text evidence="3">The sequence shown here is derived from an EMBL/GenBank/DDBJ whole genome shotgun (WGS) entry which is preliminary data.</text>
</comment>
<feature type="compositionally biased region" description="Basic and acidic residues" evidence="1">
    <location>
        <begin position="280"/>
        <end position="295"/>
    </location>
</feature>
<feature type="region of interest" description="Disordered" evidence="1">
    <location>
        <begin position="212"/>
        <end position="248"/>
    </location>
</feature>
<dbReference type="InterPro" id="IPR038332">
    <property type="entry name" value="PPE_sf"/>
</dbReference>
<feature type="region of interest" description="Disordered" evidence="1">
    <location>
        <begin position="390"/>
        <end position="416"/>
    </location>
</feature>
<dbReference type="EMBL" id="SOCP01000003">
    <property type="protein sequence ID" value="TDV54998.1"/>
    <property type="molecule type" value="Genomic_DNA"/>
</dbReference>
<feature type="region of interest" description="Disordered" evidence="1">
    <location>
        <begin position="280"/>
        <end position="302"/>
    </location>
</feature>
<dbReference type="SUPFAM" id="SSF140459">
    <property type="entry name" value="PE/PPE dimer-like"/>
    <property type="match status" value="1"/>
</dbReference>